<accession>A0A375J3Z6</accession>
<feature type="region of interest" description="Disordered" evidence="1">
    <location>
        <begin position="30"/>
        <end position="90"/>
    </location>
</feature>
<dbReference type="Proteomes" id="UP000256805">
    <property type="component" value="Unassembled WGS sequence"/>
</dbReference>
<reference evidence="2 3" key="1">
    <citation type="submission" date="2018-01" db="EMBL/GenBank/DDBJ databases">
        <authorList>
            <person name="Gaut B.S."/>
            <person name="Morton B.R."/>
            <person name="Clegg M.T."/>
            <person name="Duvall M.R."/>
        </authorList>
    </citation>
    <scope>NUCLEOTIDE SEQUENCE [LARGE SCALE GENOMIC DNA]</scope>
    <source>
        <strain evidence="2">Cupriavidus taiwanensis cmp 52</strain>
    </source>
</reference>
<sequence>MVLPLRLKSDMAHLPLPDRLAQLAGSILRRGSARGQSSRTSSACRPCGRAAPPPWPSSAPFRGGRPAAAPRCPGRSSCRGSSCGTVDRSELAPPRVRRAGAVGAIPHPAGGCASRSRDISLGVAAVVAAHGKLTKMIHTDFHHSVEFTVFLSQISRARWAFQYQVGGQPLRSGGEWCPNRAIAIEEATQLARRDIEALLSARVPQSR</sequence>
<dbReference type="AlphaFoldDB" id="A0A375J3Z6"/>
<name>A0A375J3Z6_9BURK</name>
<dbReference type="EMBL" id="OVTA01000031">
    <property type="protein sequence ID" value="SPR99519.1"/>
    <property type="molecule type" value="Genomic_DNA"/>
</dbReference>
<evidence type="ECO:0000313" key="3">
    <source>
        <dbReference type="Proteomes" id="UP000256805"/>
    </source>
</evidence>
<gene>
    <name evidence="2" type="ORF">CBM2634_A90021</name>
</gene>
<organism evidence="2 3">
    <name type="scientific">Cupriavidus taiwanensis</name>
    <dbReference type="NCBI Taxonomy" id="164546"/>
    <lineage>
        <taxon>Bacteria</taxon>
        <taxon>Pseudomonadati</taxon>
        <taxon>Pseudomonadota</taxon>
        <taxon>Betaproteobacteria</taxon>
        <taxon>Burkholderiales</taxon>
        <taxon>Burkholderiaceae</taxon>
        <taxon>Cupriavidus</taxon>
    </lineage>
</organism>
<proteinExistence type="predicted"/>
<evidence type="ECO:0000313" key="2">
    <source>
        <dbReference type="EMBL" id="SPR99519.1"/>
    </source>
</evidence>
<feature type="compositionally biased region" description="Low complexity" evidence="1">
    <location>
        <begin position="58"/>
        <end position="84"/>
    </location>
</feature>
<protein>
    <submittedName>
        <fullName evidence="2">Uncharacterized protein</fullName>
    </submittedName>
</protein>
<evidence type="ECO:0000256" key="1">
    <source>
        <dbReference type="SAM" id="MobiDB-lite"/>
    </source>
</evidence>